<comment type="caution">
    <text evidence="3">The sequence shown here is derived from an EMBL/GenBank/DDBJ whole genome shotgun (WGS) entry which is preliminary data.</text>
</comment>
<reference evidence="3" key="2">
    <citation type="submission" date="2021-04" db="EMBL/GenBank/DDBJ databases">
        <authorList>
            <person name="Gilroy R."/>
        </authorList>
    </citation>
    <scope>NUCLEOTIDE SEQUENCE</scope>
    <source>
        <strain evidence="3">ChiGjej1B1-98</strain>
    </source>
</reference>
<evidence type="ECO:0000259" key="1">
    <source>
        <dbReference type="Pfam" id="PF18367"/>
    </source>
</evidence>
<evidence type="ECO:0000313" key="4">
    <source>
        <dbReference type="Proteomes" id="UP000824005"/>
    </source>
</evidence>
<dbReference type="InterPro" id="IPR048576">
    <property type="entry name" value="Rv2175c_wHTH"/>
</dbReference>
<reference evidence="3" key="1">
    <citation type="journal article" date="2021" name="PeerJ">
        <title>Extensive microbial diversity within the chicken gut microbiome revealed by metagenomics and culture.</title>
        <authorList>
            <person name="Gilroy R."/>
            <person name="Ravi A."/>
            <person name="Getino M."/>
            <person name="Pursley I."/>
            <person name="Horton D.L."/>
            <person name="Alikhan N.F."/>
            <person name="Baker D."/>
            <person name="Gharbi K."/>
            <person name="Hall N."/>
            <person name="Watson M."/>
            <person name="Adriaenssens E.M."/>
            <person name="Foster-Nyarko E."/>
            <person name="Jarju S."/>
            <person name="Secka A."/>
            <person name="Antonio M."/>
            <person name="Oren A."/>
            <person name="Chaudhuri R.R."/>
            <person name="La Ragione R."/>
            <person name="Hildebrand F."/>
            <person name="Pallen M.J."/>
        </authorList>
    </citation>
    <scope>NUCLEOTIDE SEQUENCE</scope>
    <source>
        <strain evidence="3">ChiGjej1B1-98</strain>
    </source>
</reference>
<dbReference type="AlphaFoldDB" id="A0A9D2C9J9"/>
<evidence type="ECO:0000259" key="2">
    <source>
        <dbReference type="Pfam" id="PF21531"/>
    </source>
</evidence>
<feature type="domain" description="Rv2175c C-terminal" evidence="1">
    <location>
        <begin position="59"/>
        <end position="111"/>
    </location>
</feature>
<organism evidence="3 4">
    <name type="scientific">Candidatus Agrococcus pullicola</name>
    <dbReference type="NCBI Taxonomy" id="2838429"/>
    <lineage>
        <taxon>Bacteria</taxon>
        <taxon>Bacillati</taxon>
        <taxon>Actinomycetota</taxon>
        <taxon>Actinomycetes</taxon>
        <taxon>Micrococcales</taxon>
        <taxon>Microbacteriaceae</taxon>
        <taxon>Agrococcus</taxon>
    </lineage>
</organism>
<feature type="domain" description="DNA-binding protein Rv2175c wHTH" evidence="2">
    <location>
        <begin position="4"/>
        <end position="50"/>
    </location>
</feature>
<keyword evidence="3" id="KW-0238">DNA-binding</keyword>
<dbReference type="Proteomes" id="UP000824005">
    <property type="component" value="Unassembled WGS sequence"/>
</dbReference>
<accession>A0A9D2C9J9</accession>
<dbReference type="GO" id="GO:0003677">
    <property type="term" value="F:DNA binding"/>
    <property type="evidence" value="ECO:0007669"/>
    <property type="project" value="UniProtKB-KW"/>
</dbReference>
<evidence type="ECO:0000313" key="3">
    <source>
        <dbReference type="EMBL" id="HIY66347.1"/>
    </source>
</evidence>
<dbReference type="EMBL" id="DXDC01000265">
    <property type="protein sequence ID" value="HIY66347.1"/>
    <property type="molecule type" value="Genomic_DNA"/>
</dbReference>
<protein>
    <submittedName>
        <fullName evidence="3">DNA-binding protein</fullName>
    </submittedName>
</protein>
<proteinExistence type="predicted"/>
<dbReference type="Pfam" id="PF18367">
    <property type="entry name" value="Rv2175c_C"/>
    <property type="match status" value="1"/>
</dbReference>
<gene>
    <name evidence="3" type="ORF">H9830_08745</name>
</gene>
<dbReference type="Pfam" id="PF21531">
    <property type="entry name" value="Rv2175c_wHTH"/>
    <property type="match status" value="1"/>
</dbReference>
<name>A0A9D2C9J9_9MICO</name>
<dbReference type="InterPro" id="IPR041098">
    <property type="entry name" value="Rv2175c_C"/>
</dbReference>
<sequence>MVTSDRNWLTLHDIGERTGLPRGKLRRLVEDHVLPAVRRNGQFSVPEAFLDGDEPRNDIRGTFVLLLDAGFDNDEAVHWLLETEESLGVAPIDALAAGRKAEVRRVAQALA</sequence>